<proteinExistence type="predicted"/>
<dbReference type="PANTHER" id="PTHR42788">
    <property type="entry name" value="TAURINE IMPORT ATP-BINDING PROTEIN-RELATED"/>
    <property type="match status" value="1"/>
</dbReference>
<dbReference type="PANTHER" id="PTHR42788:SF2">
    <property type="entry name" value="ABC TRANSPORTER ATP-BINDING PROTEIN"/>
    <property type="match status" value="1"/>
</dbReference>
<dbReference type="Pfam" id="PF00005">
    <property type="entry name" value="ABC_tran"/>
    <property type="match status" value="1"/>
</dbReference>
<dbReference type="PROSITE" id="PS50893">
    <property type="entry name" value="ABC_TRANSPORTER_2"/>
    <property type="match status" value="1"/>
</dbReference>
<keyword evidence="1" id="KW-0813">Transport</keyword>
<protein>
    <submittedName>
        <fullName evidence="5">ABC transporter ATP-binding protein</fullName>
    </submittedName>
</protein>
<dbReference type="PROSITE" id="PS00211">
    <property type="entry name" value="ABC_TRANSPORTER_1"/>
    <property type="match status" value="1"/>
</dbReference>
<dbReference type="EMBL" id="JBHUNE010000007">
    <property type="protein sequence ID" value="MFD2758674.1"/>
    <property type="molecule type" value="Genomic_DNA"/>
</dbReference>
<feature type="domain" description="ABC transporter" evidence="4">
    <location>
        <begin position="8"/>
        <end position="240"/>
    </location>
</feature>
<evidence type="ECO:0000313" key="6">
    <source>
        <dbReference type="Proteomes" id="UP001597492"/>
    </source>
</evidence>
<comment type="caution">
    <text evidence="5">The sequence shown here is derived from an EMBL/GenBank/DDBJ whole genome shotgun (WGS) entry which is preliminary data.</text>
</comment>
<organism evidence="5 6">
    <name type="scientific">Gulosibacter faecalis</name>
    <dbReference type="NCBI Taxonomy" id="272240"/>
    <lineage>
        <taxon>Bacteria</taxon>
        <taxon>Bacillati</taxon>
        <taxon>Actinomycetota</taxon>
        <taxon>Actinomycetes</taxon>
        <taxon>Micrococcales</taxon>
        <taxon>Microbacteriaceae</taxon>
        <taxon>Gulosibacter</taxon>
    </lineage>
</organism>
<keyword evidence="6" id="KW-1185">Reference proteome</keyword>
<accession>A0ABW5V1Y0</accession>
<keyword evidence="2" id="KW-0547">Nucleotide-binding</keyword>
<keyword evidence="3 5" id="KW-0067">ATP-binding</keyword>
<dbReference type="InterPro" id="IPR050166">
    <property type="entry name" value="ABC_transporter_ATP-bind"/>
</dbReference>
<dbReference type="Proteomes" id="UP001597492">
    <property type="component" value="Unassembled WGS sequence"/>
</dbReference>
<dbReference type="Gene3D" id="3.40.50.300">
    <property type="entry name" value="P-loop containing nucleotide triphosphate hydrolases"/>
    <property type="match status" value="1"/>
</dbReference>
<dbReference type="SUPFAM" id="SSF52540">
    <property type="entry name" value="P-loop containing nucleoside triphosphate hydrolases"/>
    <property type="match status" value="1"/>
</dbReference>
<dbReference type="InterPro" id="IPR003439">
    <property type="entry name" value="ABC_transporter-like_ATP-bd"/>
</dbReference>
<sequence length="270" mass="29104">MTGAAPRLRLSDVSKSFALRRRHERLVLDGISFDVEAGEFIAIVGPSGAGKSTLMNLVAGLDRPTAGGIEVDGRAVTGAGGHAAYMPQRDLLFPWRTVLANAALGLEVRGVPRARARAQAQELFAEFGLAGFEDAHPSELSGGMRQRAALLRTVVQGRPTLLLDEPFGALDALTRLQLHAWLQRVWAEHAWTALLITHDIREALTLADRVVVLSQRPATVQRILTVDLPRPRDADVMTSPEFARLERTLLATISGTPEAEFAATPGSALS</sequence>
<evidence type="ECO:0000313" key="5">
    <source>
        <dbReference type="EMBL" id="MFD2758674.1"/>
    </source>
</evidence>
<dbReference type="CDD" id="cd03293">
    <property type="entry name" value="ABC_NrtD_SsuB_transporters"/>
    <property type="match status" value="1"/>
</dbReference>
<dbReference type="InterPro" id="IPR027417">
    <property type="entry name" value="P-loop_NTPase"/>
</dbReference>
<dbReference type="RefSeq" id="WP_019619196.1">
    <property type="nucleotide sequence ID" value="NZ_JBHUNE010000007.1"/>
</dbReference>
<evidence type="ECO:0000259" key="4">
    <source>
        <dbReference type="PROSITE" id="PS50893"/>
    </source>
</evidence>
<dbReference type="InterPro" id="IPR003593">
    <property type="entry name" value="AAA+_ATPase"/>
</dbReference>
<reference evidence="6" key="1">
    <citation type="journal article" date="2019" name="Int. J. Syst. Evol. Microbiol.">
        <title>The Global Catalogue of Microorganisms (GCM) 10K type strain sequencing project: providing services to taxonomists for standard genome sequencing and annotation.</title>
        <authorList>
            <consortium name="The Broad Institute Genomics Platform"/>
            <consortium name="The Broad Institute Genome Sequencing Center for Infectious Disease"/>
            <person name="Wu L."/>
            <person name="Ma J."/>
        </authorList>
    </citation>
    <scope>NUCLEOTIDE SEQUENCE [LARGE SCALE GENOMIC DNA]</scope>
    <source>
        <strain evidence="6">TISTR 1514</strain>
    </source>
</reference>
<dbReference type="GO" id="GO:0005524">
    <property type="term" value="F:ATP binding"/>
    <property type="evidence" value="ECO:0007669"/>
    <property type="project" value="UniProtKB-KW"/>
</dbReference>
<name>A0ABW5V1Y0_9MICO</name>
<gene>
    <name evidence="5" type="ORF">ACFSW7_09845</name>
</gene>
<dbReference type="InterPro" id="IPR017871">
    <property type="entry name" value="ABC_transporter-like_CS"/>
</dbReference>
<dbReference type="SMART" id="SM00382">
    <property type="entry name" value="AAA"/>
    <property type="match status" value="1"/>
</dbReference>
<evidence type="ECO:0000256" key="1">
    <source>
        <dbReference type="ARBA" id="ARBA00022448"/>
    </source>
</evidence>
<evidence type="ECO:0000256" key="3">
    <source>
        <dbReference type="ARBA" id="ARBA00022840"/>
    </source>
</evidence>
<evidence type="ECO:0000256" key="2">
    <source>
        <dbReference type="ARBA" id="ARBA00022741"/>
    </source>
</evidence>